<protein>
    <recommendedName>
        <fullName evidence="1">NAD(P)-binding domain-containing protein</fullName>
    </recommendedName>
</protein>
<dbReference type="PANTHER" id="PTHR14194">
    <property type="entry name" value="NITROGEN METABOLIC REGULATION PROTEIN NMR-RELATED"/>
    <property type="match status" value="1"/>
</dbReference>
<sequence length="186" mass="20717">MQKAGVKPSFYYKEGQEPKQVDWVCQKDQIDAAKDLGIKQVVLISSMGGTKPDHFLNTMGNGNILLWKRKAEKYLVESGLKYTIIHPGGLLPHYGMTKEGCDGGKRELLVETDDALLESDTRTIPREDVAEVTVQSLTTKEAIDTSWDLTSKKEGEGEVFTTLAKLLKTANKSLKTNYDQPQLPNE</sequence>
<dbReference type="AlphaFoldDB" id="A0A7S1HPW4"/>
<dbReference type="GO" id="GO:0016491">
    <property type="term" value="F:oxidoreductase activity"/>
    <property type="evidence" value="ECO:0007669"/>
    <property type="project" value="InterPro"/>
</dbReference>
<dbReference type="SUPFAM" id="SSF51735">
    <property type="entry name" value="NAD(P)-binding Rossmann-fold domains"/>
    <property type="match status" value="1"/>
</dbReference>
<dbReference type="InterPro" id="IPR016040">
    <property type="entry name" value="NAD(P)-bd_dom"/>
</dbReference>
<dbReference type="PANTHER" id="PTHR14194:SF86">
    <property type="entry name" value="OS05G0110300 PROTEIN"/>
    <property type="match status" value="1"/>
</dbReference>
<dbReference type="Pfam" id="PF13460">
    <property type="entry name" value="NAD_binding_10"/>
    <property type="match status" value="1"/>
</dbReference>
<proteinExistence type="predicted"/>
<dbReference type="GO" id="GO:0009507">
    <property type="term" value="C:chloroplast"/>
    <property type="evidence" value="ECO:0007669"/>
    <property type="project" value="TreeGrafter"/>
</dbReference>
<reference evidence="2" key="1">
    <citation type="submission" date="2021-01" db="EMBL/GenBank/DDBJ databases">
        <authorList>
            <person name="Corre E."/>
            <person name="Pelletier E."/>
            <person name="Niang G."/>
            <person name="Scheremetjew M."/>
            <person name="Finn R."/>
            <person name="Kale V."/>
            <person name="Holt S."/>
            <person name="Cochrane G."/>
            <person name="Meng A."/>
            <person name="Brown T."/>
            <person name="Cohen L."/>
        </authorList>
    </citation>
    <scope>NUCLEOTIDE SEQUENCE</scope>
    <source>
        <strain evidence="2">RCC1383</strain>
    </source>
</reference>
<accession>A0A7S1HPW4</accession>
<evidence type="ECO:0000259" key="1">
    <source>
        <dbReference type="Pfam" id="PF13460"/>
    </source>
</evidence>
<organism evidence="2">
    <name type="scientific">Phaeocystis cordata</name>
    <dbReference type="NCBI Taxonomy" id="118079"/>
    <lineage>
        <taxon>Eukaryota</taxon>
        <taxon>Haptista</taxon>
        <taxon>Haptophyta</taxon>
        <taxon>Prymnesiophyceae</taxon>
        <taxon>Phaeocystales</taxon>
        <taxon>Phaeocystaceae</taxon>
        <taxon>Phaeocystis</taxon>
    </lineage>
</organism>
<dbReference type="Gene3D" id="3.40.50.720">
    <property type="entry name" value="NAD(P)-binding Rossmann-like Domain"/>
    <property type="match status" value="1"/>
</dbReference>
<feature type="domain" description="NAD(P)-binding" evidence="1">
    <location>
        <begin position="27"/>
        <end position="139"/>
    </location>
</feature>
<dbReference type="EMBL" id="HBFZ01000789">
    <property type="protein sequence ID" value="CAD8987736.1"/>
    <property type="molecule type" value="Transcribed_RNA"/>
</dbReference>
<name>A0A7S1HPW4_9EUKA</name>
<evidence type="ECO:0000313" key="2">
    <source>
        <dbReference type="EMBL" id="CAD8987736.1"/>
    </source>
</evidence>
<dbReference type="InterPro" id="IPR044163">
    <property type="entry name" value="SARED1-like"/>
</dbReference>
<dbReference type="InterPro" id="IPR036291">
    <property type="entry name" value="NAD(P)-bd_dom_sf"/>
</dbReference>
<gene>
    <name evidence="2" type="ORF">PCOR1465_LOCUS520</name>
</gene>